<feature type="domain" description="Histidine kinase/HSP90-like ATPase" evidence="1">
    <location>
        <begin position="2"/>
        <end position="67"/>
    </location>
</feature>
<protein>
    <submittedName>
        <fullName evidence="2">ATP-binding protein</fullName>
    </submittedName>
</protein>
<accession>A0ABS9TSF4</accession>
<dbReference type="EMBL" id="JAKXMK010000043">
    <property type="protein sequence ID" value="MCH6171436.1"/>
    <property type="molecule type" value="Genomic_DNA"/>
</dbReference>
<keyword evidence="2" id="KW-0547">Nucleotide-binding</keyword>
<organism evidence="2 3">
    <name type="scientific">Pseudonocardia alaniniphila</name>
    <dbReference type="NCBI Taxonomy" id="75291"/>
    <lineage>
        <taxon>Bacteria</taxon>
        <taxon>Bacillati</taxon>
        <taxon>Actinomycetota</taxon>
        <taxon>Actinomycetes</taxon>
        <taxon>Pseudonocardiales</taxon>
        <taxon>Pseudonocardiaceae</taxon>
        <taxon>Pseudonocardia</taxon>
    </lineage>
</organism>
<evidence type="ECO:0000313" key="2">
    <source>
        <dbReference type="EMBL" id="MCH6171436.1"/>
    </source>
</evidence>
<dbReference type="Proteomes" id="UP001299970">
    <property type="component" value="Unassembled WGS sequence"/>
</dbReference>
<evidence type="ECO:0000259" key="1">
    <source>
        <dbReference type="Pfam" id="PF02518"/>
    </source>
</evidence>
<dbReference type="RefSeq" id="WP_241042242.1">
    <property type="nucleotide sequence ID" value="NZ_BAAAJF010000038.1"/>
</dbReference>
<dbReference type="InterPro" id="IPR036890">
    <property type="entry name" value="HATPase_C_sf"/>
</dbReference>
<gene>
    <name evidence="2" type="ORF">MMF94_37575</name>
</gene>
<name>A0ABS9TSF4_9PSEU</name>
<dbReference type="GO" id="GO:0005524">
    <property type="term" value="F:ATP binding"/>
    <property type="evidence" value="ECO:0007669"/>
    <property type="project" value="UniProtKB-KW"/>
</dbReference>
<reference evidence="2 3" key="1">
    <citation type="submission" date="2022-03" db="EMBL/GenBank/DDBJ databases">
        <title>Pseudonocardia alaer sp. nov., a novel actinomycete isolated from reed forest soil.</title>
        <authorList>
            <person name="Wang L."/>
        </authorList>
    </citation>
    <scope>NUCLEOTIDE SEQUENCE [LARGE SCALE GENOMIC DNA]</scope>
    <source>
        <strain evidence="2 3">Y-16303</strain>
    </source>
</reference>
<comment type="caution">
    <text evidence="2">The sequence shown here is derived from an EMBL/GenBank/DDBJ whole genome shotgun (WGS) entry which is preliminary data.</text>
</comment>
<dbReference type="Gene3D" id="3.30.565.10">
    <property type="entry name" value="Histidine kinase-like ATPase, C-terminal domain"/>
    <property type="match status" value="1"/>
</dbReference>
<sequence>MGTVDVTVRDAPDAVAIDVSDVGSGIREPTDVLFARRAERRSGNGIGLPSARRLAQAEGGRLLLAGRTRPHSPSCFRPQEFWMITVELGPSRTISSQDQARAVTLHKG</sequence>
<keyword evidence="3" id="KW-1185">Reference proteome</keyword>
<dbReference type="SUPFAM" id="SSF55874">
    <property type="entry name" value="ATPase domain of HSP90 chaperone/DNA topoisomerase II/histidine kinase"/>
    <property type="match status" value="1"/>
</dbReference>
<keyword evidence="2" id="KW-0067">ATP-binding</keyword>
<evidence type="ECO:0000313" key="3">
    <source>
        <dbReference type="Proteomes" id="UP001299970"/>
    </source>
</evidence>
<proteinExistence type="predicted"/>
<dbReference type="InterPro" id="IPR003594">
    <property type="entry name" value="HATPase_dom"/>
</dbReference>
<dbReference type="Pfam" id="PF02518">
    <property type="entry name" value="HATPase_c"/>
    <property type="match status" value="1"/>
</dbReference>